<reference evidence="3" key="2">
    <citation type="journal article" date="2008" name="Nucleic Acids Res.">
        <title>The rice annotation project database (RAP-DB): 2008 update.</title>
        <authorList>
            <consortium name="The rice annotation project (RAP)"/>
        </authorList>
    </citation>
    <scope>GENOME REANNOTATION</scope>
    <source>
        <strain evidence="3">cv. Nipponbare</strain>
    </source>
</reference>
<gene>
    <name evidence="2" type="primary">P0430F03.45</name>
</gene>
<feature type="region of interest" description="Disordered" evidence="1">
    <location>
        <begin position="56"/>
        <end position="84"/>
    </location>
</feature>
<evidence type="ECO:0000256" key="1">
    <source>
        <dbReference type="SAM" id="MobiDB-lite"/>
    </source>
</evidence>
<reference evidence="3" key="1">
    <citation type="journal article" date="2005" name="Nature">
        <title>The map-based sequence of the rice genome.</title>
        <authorList>
            <consortium name="International rice genome sequencing project (IRGSP)"/>
            <person name="Matsumoto T."/>
            <person name="Wu J."/>
            <person name="Kanamori H."/>
            <person name="Katayose Y."/>
            <person name="Fujisawa M."/>
            <person name="Namiki N."/>
            <person name="Mizuno H."/>
            <person name="Yamamoto K."/>
            <person name="Antonio B.A."/>
            <person name="Baba T."/>
            <person name="Sakata K."/>
            <person name="Nagamura Y."/>
            <person name="Aoki H."/>
            <person name="Arikawa K."/>
            <person name="Arita K."/>
            <person name="Bito T."/>
            <person name="Chiden Y."/>
            <person name="Fujitsuka N."/>
            <person name="Fukunaka R."/>
            <person name="Hamada M."/>
            <person name="Harada C."/>
            <person name="Hayashi A."/>
            <person name="Hijishita S."/>
            <person name="Honda M."/>
            <person name="Hosokawa S."/>
            <person name="Ichikawa Y."/>
            <person name="Idonuma A."/>
            <person name="Iijima M."/>
            <person name="Ikeda M."/>
            <person name="Ikeno M."/>
            <person name="Ito K."/>
            <person name="Ito S."/>
            <person name="Ito T."/>
            <person name="Ito Y."/>
            <person name="Ito Y."/>
            <person name="Iwabuchi A."/>
            <person name="Kamiya K."/>
            <person name="Karasawa W."/>
            <person name="Kurita K."/>
            <person name="Katagiri S."/>
            <person name="Kikuta A."/>
            <person name="Kobayashi H."/>
            <person name="Kobayashi N."/>
            <person name="Machita K."/>
            <person name="Maehara T."/>
            <person name="Masukawa M."/>
            <person name="Mizubayashi T."/>
            <person name="Mukai Y."/>
            <person name="Nagasaki H."/>
            <person name="Nagata Y."/>
            <person name="Naito S."/>
            <person name="Nakashima M."/>
            <person name="Nakama Y."/>
            <person name="Nakamichi Y."/>
            <person name="Nakamura M."/>
            <person name="Meguro A."/>
            <person name="Negishi M."/>
            <person name="Ohta I."/>
            <person name="Ohta T."/>
            <person name="Okamoto M."/>
            <person name="Ono N."/>
            <person name="Saji S."/>
            <person name="Sakaguchi M."/>
            <person name="Sakai K."/>
            <person name="Shibata M."/>
            <person name="Shimokawa T."/>
            <person name="Song J."/>
            <person name="Takazaki Y."/>
            <person name="Terasawa K."/>
            <person name="Tsugane M."/>
            <person name="Tsuji K."/>
            <person name="Ueda S."/>
            <person name="Waki K."/>
            <person name="Yamagata H."/>
            <person name="Yamamoto M."/>
            <person name="Yamamoto S."/>
            <person name="Yamane H."/>
            <person name="Yoshiki S."/>
            <person name="Yoshihara R."/>
            <person name="Yukawa K."/>
            <person name="Zhong H."/>
            <person name="Yano M."/>
            <person name="Yuan Q."/>
            <person name="Ouyang S."/>
            <person name="Liu J."/>
            <person name="Jones K.M."/>
            <person name="Gansberger K."/>
            <person name="Moffat K."/>
            <person name="Hill J."/>
            <person name="Bera J."/>
            <person name="Fadrosh D."/>
            <person name="Jin S."/>
            <person name="Johri S."/>
            <person name="Kim M."/>
            <person name="Overton L."/>
            <person name="Reardon M."/>
            <person name="Tsitrin T."/>
            <person name="Vuong H."/>
            <person name="Weaver B."/>
            <person name="Ciecko A."/>
            <person name="Tallon L."/>
            <person name="Jackson J."/>
            <person name="Pai G."/>
            <person name="Aken S.V."/>
            <person name="Utterback T."/>
            <person name="Reidmuller S."/>
            <person name="Feldblyum T."/>
            <person name="Hsiao J."/>
            <person name="Zismann V."/>
            <person name="Iobst S."/>
            <person name="de Vazeille A.R."/>
            <person name="Buell C.R."/>
            <person name="Ying K."/>
            <person name="Li Y."/>
            <person name="Lu T."/>
            <person name="Huang Y."/>
            <person name="Zhao Q."/>
            <person name="Feng Q."/>
            <person name="Zhang L."/>
            <person name="Zhu J."/>
            <person name="Weng Q."/>
            <person name="Mu J."/>
            <person name="Lu Y."/>
            <person name="Fan D."/>
            <person name="Liu Y."/>
            <person name="Guan J."/>
            <person name="Zhang Y."/>
            <person name="Yu S."/>
            <person name="Liu X."/>
            <person name="Zhang Y."/>
            <person name="Hong G."/>
            <person name="Han B."/>
            <person name="Choisne N."/>
            <person name="Demange N."/>
            <person name="Orjeda G."/>
            <person name="Samain S."/>
            <person name="Cattolico L."/>
            <person name="Pelletier E."/>
            <person name="Couloux A."/>
            <person name="Segurens B."/>
            <person name="Wincker P."/>
            <person name="D'Hont A."/>
            <person name="Scarpelli C."/>
            <person name="Weissenbach J."/>
            <person name="Salanoubat M."/>
            <person name="Quetier F."/>
            <person name="Yu Y."/>
            <person name="Kim H.R."/>
            <person name="Rambo T."/>
            <person name="Currie J."/>
            <person name="Collura K."/>
            <person name="Luo M."/>
            <person name="Yang T."/>
            <person name="Ammiraju J.S.S."/>
            <person name="Engler F."/>
            <person name="Soderlund C."/>
            <person name="Wing R.A."/>
            <person name="Palmer L.E."/>
            <person name="de la Bastide M."/>
            <person name="Spiegel L."/>
            <person name="Nascimento L."/>
            <person name="Zutavern T."/>
            <person name="O'Shaughnessy A."/>
            <person name="Dike S."/>
            <person name="Dedhia N."/>
            <person name="Preston R."/>
            <person name="Balija V."/>
            <person name="McCombie W.R."/>
            <person name="Chow T."/>
            <person name="Chen H."/>
            <person name="Chung M."/>
            <person name="Chen C."/>
            <person name="Shaw J."/>
            <person name="Wu H."/>
            <person name="Hsiao K."/>
            <person name="Chao Y."/>
            <person name="Chu M."/>
            <person name="Cheng C."/>
            <person name="Hour A."/>
            <person name="Lee P."/>
            <person name="Lin S."/>
            <person name="Lin Y."/>
            <person name="Liou J."/>
            <person name="Liu S."/>
            <person name="Hsing Y."/>
            <person name="Raghuvanshi S."/>
            <person name="Mohanty A."/>
            <person name="Bharti A.K."/>
            <person name="Gaur A."/>
            <person name="Gupta V."/>
            <person name="Kumar D."/>
            <person name="Ravi V."/>
            <person name="Vij S."/>
            <person name="Kapur A."/>
            <person name="Khurana P."/>
            <person name="Khurana P."/>
            <person name="Khurana J.P."/>
            <person name="Tyagi A.K."/>
            <person name="Gaikwad K."/>
            <person name="Singh A."/>
            <person name="Dalal V."/>
            <person name="Srivastava S."/>
            <person name="Dixit A."/>
            <person name="Pal A.K."/>
            <person name="Ghazi I.A."/>
            <person name="Yadav M."/>
            <person name="Pandit A."/>
            <person name="Bhargava A."/>
            <person name="Sureshbabu K."/>
            <person name="Batra K."/>
            <person name="Sharma T.R."/>
            <person name="Mohapatra T."/>
            <person name="Singh N.K."/>
            <person name="Messing J."/>
            <person name="Nelson A.B."/>
            <person name="Fuks G."/>
            <person name="Kavchok S."/>
            <person name="Keizer G."/>
            <person name="Linton E."/>
            <person name="Llaca V."/>
            <person name="Song R."/>
            <person name="Tanyolac B."/>
            <person name="Young S."/>
            <person name="Ho-Il K."/>
            <person name="Hahn J.H."/>
            <person name="Sangsakoo G."/>
            <person name="Vanavichit A."/>
            <person name="de Mattos Luiz.A.T."/>
            <person name="Zimmer P.D."/>
            <person name="Malone G."/>
            <person name="Dellagostin O."/>
            <person name="de Oliveira A.C."/>
            <person name="Bevan M."/>
            <person name="Bancroft I."/>
            <person name="Minx P."/>
            <person name="Cordum H."/>
            <person name="Wilson R."/>
            <person name="Cheng Z."/>
            <person name="Jin W."/>
            <person name="Jiang J."/>
            <person name="Leong S.A."/>
            <person name="Iwama H."/>
            <person name="Gojobori T."/>
            <person name="Itoh T."/>
            <person name="Niimura Y."/>
            <person name="Fujii Y."/>
            <person name="Habara T."/>
            <person name="Sakai H."/>
            <person name="Sato Y."/>
            <person name="Wilson G."/>
            <person name="Kumar K."/>
            <person name="McCouch S."/>
            <person name="Juretic N."/>
            <person name="Hoen D."/>
            <person name="Wright S."/>
            <person name="Bruskiewich R."/>
            <person name="Bureau T."/>
            <person name="Miyao A."/>
            <person name="Hirochika H."/>
            <person name="Nishikawa T."/>
            <person name="Kadowaki K."/>
            <person name="Sugiura M."/>
            <person name="Burr B."/>
            <person name="Sasaki T."/>
        </authorList>
    </citation>
    <scope>NUCLEOTIDE SEQUENCE [LARGE SCALE GENOMIC DNA]</scope>
    <source>
        <strain evidence="3">cv. Nipponbare</strain>
    </source>
</reference>
<organism evidence="2 3">
    <name type="scientific">Oryza sativa subsp. japonica</name>
    <name type="common">Rice</name>
    <dbReference type="NCBI Taxonomy" id="39947"/>
    <lineage>
        <taxon>Eukaryota</taxon>
        <taxon>Viridiplantae</taxon>
        <taxon>Streptophyta</taxon>
        <taxon>Embryophyta</taxon>
        <taxon>Tracheophyta</taxon>
        <taxon>Spermatophyta</taxon>
        <taxon>Magnoliopsida</taxon>
        <taxon>Liliopsida</taxon>
        <taxon>Poales</taxon>
        <taxon>Poaceae</taxon>
        <taxon>BOP clade</taxon>
        <taxon>Oryzoideae</taxon>
        <taxon>Oryzeae</taxon>
        <taxon>Oryzinae</taxon>
        <taxon>Oryza</taxon>
        <taxon>Oryza sativa</taxon>
    </lineage>
</organism>
<sequence length="84" mass="9019">MAMALAAAGNDDDAVAVDGNLAGGKARRARSSLAQPLSSATVILRCGHYLEDTKLYNDRHNDNGRDLPGNPRRDIDKWKTVAKA</sequence>
<evidence type="ECO:0000313" key="3">
    <source>
        <dbReference type="Proteomes" id="UP000000763"/>
    </source>
</evidence>
<accession>Q6Z463</accession>
<dbReference type="EMBL" id="AP005186">
    <property type="protein sequence ID" value="BAC84004.1"/>
    <property type="molecule type" value="Genomic_DNA"/>
</dbReference>
<dbReference type="Proteomes" id="UP000000763">
    <property type="component" value="Chromosome 7"/>
</dbReference>
<name>Q6Z463_ORYSJ</name>
<dbReference type="AlphaFoldDB" id="Q6Z463"/>
<evidence type="ECO:0000313" key="2">
    <source>
        <dbReference type="EMBL" id="BAC84004.1"/>
    </source>
</evidence>
<protein>
    <submittedName>
        <fullName evidence="2">Uncharacterized protein</fullName>
    </submittedName>
</protein>
<proteinExistence type="predicted"/>